<reference evidence="2 3" key="1">
    <citation type="journal article" date="2022" name="Allergy">
        <title>Genome assembly and annotation of Periplaneta americana reveal a comprehensive cockroach allergen profile.</title>
        <authorList>
            <person name="Wang L."/>
            <person name="Xiong Q."/>
            <person name="Saelim N."/>
            <person name="Wang L."/>
            <person name="Nong W."/>
            <person name="Wan A.T."/>
            <person name="Shi M."/>
            <person name="Liu X."/>
            <person name="Cao Q."/>
            <person name="Hui J.H.L."/>
            <person name="Sookrung N."/>
            <person name="Leung T.F."/>
            <person name="Tungtrongchitr A."/>
            <person name="Tsui S.K.W."/>
        </authorList>
    </citation>
    <scope>NUCLEOTIDE SEQUENCE [LARGE SCALE GENOMIC DNA]</scope>
    <source>
        <strain evidence="2">PWHHKU_190912</strain>
    </source>
</reference>
<organism evidence="2 3">
    <name type="scientific">Periplaneta americana</name>
    <name type="common">American cockroach</name>
    <name type="synonym">Blatta americana</name>
    <dbReference type="NCBI Taxonomy" id="6978"/>
    <lineage>
        <taxon>Eukaryota</taxon>
        <taxon>Metazoa</taxon>
        <taxon>Ecdysozoa</taxon>
        <taxon>Arthropoda</taxon>
        <taxon>Hexapoda</taxon>
        <taxon>Insecta</taxon>
        <taxon>Pterygota</taxon>
        <taxon>Neoptera</taxon>
        <taxon>Polyneoptera</taxon>
        <taxon>Dictyoptera</taxon>
        <taxon>Blattodea</taxon>
        <taxon>Blattoidea</taxon>
        <taxon>Blattidae</taxon>
        <taxon>Blattinae</taxon>
        <taxon>Periplaneta</taxon>
    </lineage>
</organism>
<evidence type="ECO:0000313" key="2">
    <source>
        <dbReference type="EMBL" id="KAJ4440417.1"/>
    </source>
</evidence>
<feature type="region of interest" description="Disordered" evidence="1">
    <location>
        <begin position="116"/>
        <end position="155"/>
    </location>
</feature>
<dbReference type="Proteomes" id="UP001148838">
    <property type="component" value="Unassembled WGS sequence"/>
</dbReference>
<evidence type="ECO:0000256" key="1">
    <source>
        <dbReference type="SAM" id="MobiDB-lite"/>
    </source>
</evidence>
<keyword evidence="3" id="KW-1185">Reference proteome</keyword>
<protein>
    <submittedName>
        <fullName evidence="2">Uncharacterized protein</fullName>
    </submittedName>
</protein>
<feature type="compositionally biased region" description="Basic residues" evidence="1">
    <location>
        <begin position="120"/>
        <end position="133"/>
    </location>
</feature>
<dbReference type="EMBL" id="JAJSOF020000017">
    <property type="protein sequence ID" value="KAJ4440417.1"/>
    <property type="molecule type" value="Genomic_DNA"/>
</dbReference>
<proteinExistence type="predicted"/>
<accession>A0ABQ8T3E7</accession>
<comment type="caution">
    <text evidence="2">The sequence shown here is derived from an EMBL/GenBank/DDBJ whole genome shotgun (WGS) entry which is preliminary data.</text>
</comment>
<sequence>MAGLCEGGNVPSGSLKAKVEKFKYLGVEKFKYLGATRQLRRNLSVGFPGTENAEILKIDSTLRCIFLAFLALQAHTLIYTHDMLQEYRKHDFSVIVPIHERDANWETSDWYEHPPDVTSGHRKASPIRQRKHTSNGSPIGHLRLAQECNHETNTE</sequence>
<name>A0ABQ8T3E7_PERAM</name>
<gene>
    <name evidence="2" type="ORF">ANN_08558</name>
</gene>
<evidence type="ECO:0000313" key="3">
    <source>
        <dbReference type="Proteomes" id="UP001148838"/>
    </source>
</evidence>